<gene>
    <name evidence="2" type="ORF">PsYK624_067150</name>
</gene>
<protein>
    <submittedName>
        <fullName evidence="2">Uncharacterized protein</fullName>
    </submittedName>
</protein>
<reference evidence="2 3" key="1">
    <citation type="submission" date="2021-08" db="EMBL/GenBank/DDBJ databases">
        <title>Draft Genome Sequence of Phanerochaete sordida strain YK-624.</title>
        <authorList>
            <person name="Mori T."/>
            <person name="Dohra H."/>
            <person name="Suzuki T."/>
            <person name="Kawagishi H."/>
            <person name="Hirai H."/>
        </authorList>
    </citation>
    <scope>NUCLEOTIDE SEQUENCE [LARGE SCALE GENOMIC DNA]</scope>
    <source>
        <strain evidence="2 3">YK-624</strain>
    </source>
</reference>
<organism evidence="2 3">
    <name type="scientific">Phanerochaete sordida</name>
    <dbReference type="NCBI Taxonomy" id="48140"/>
    <lineage>
        <taxon>Eukaryota</taxon>
        <taxon>Fungi</taxon>
        <taxon>Dikarya</taxon>
        <taxon>Basidiomycota</taxon>
        <taxon>Agaricomycotina</taxon>
        <taxon>Agaricomycetes</taxon>
        <taxon>Polyporales</taxon>
        <taxon>Phanerochaetaceae</taxon>
        <taxon>Phanerochaete</taxon>
    </lineage>
</organism>
<evidence type="ECO:0000256" key="1">
    <source>
        <dbReference type="SAM" id="MobiDB-lite"/>
    </source>
</evidence>
<keyword evidence="3" id="KW-1185">Reference proteome</keyword>
<name>A0A9P3G9L6_9APHY</name>
<dbReference type="Proteomes" id="UP000703269">
    <property type="component" value="Unassembled WGS sequence"/>
</dbReference>
<feature type="compositionally biased region" description="Polar residues" evidence="1">
    <location>
        <begin position="132"/>
        <end position="147"/>
    </location>
</feature>
<dbReference type="EMBL" id="BPQB01000017">
    <property type="protein sequence ID" value="GJE90572.1"/>
    <property type="molecule type" value="Genomic_DNA"/>
</dbReference>
<evidence type="ECO:0000313" key="3">
    <source>
        <dbReference type="Proteomes" id="UP000703269"/>
    </source>
</evidence>
<dbReference type="AlphaFoldDB" id="A0A9P3G9L6"/>
<proteinExistence type="predicted"/>
<sequence>MNNDTSLATALEVKSLRDVRRLFEALEVKLRDRIAVYNFPARQFRIRVVEDLQLDDVVSGSNPFVWAKFGVKRCSGLVDIIGFDARIEWPHYYTSASEPRLDIDGSAGPSYDRKPEPRSRRLSAAVPKHGTSRQGSQDIIDLTNDSD</sequence>
<evidence type="ECO:0000313" key="2">
    <source>
        <dbReference type="EMBL" id="GJE90572.1"/>
    </source>
</evidence>
<comment type="caution">
    <text evidence="2">The sequence shown here is derived from an EMBL/GenBank/DDBJ whole genome shotgun (WGS) entry which is preliminary data.</text>
</comment>
<feature type="region of interest" description="Disordered" evidence="1">
    <location>
        <begin position="98"/>
        <end position="147"/>
    </location>
</feature>
<accession>A0A9P3G9L6</accession>